<protein>
    <recommendedName>
        <fullName evidence="4">Legume lectin domain-containing protein</fullName>
    </recommendedName>
</protein>
<dbReference type="EMBL" id="BT140353">
    <property type="protein sequence ID" value="AFK40148.1"/>
    <property type="molecule type" value="mRNA"/>
</dbReference>
<evidence type="ECO:0000256" key="3">
    <source>
        <dbReference type="ARBA" id="ARBA00023180"/>
    </source>
</evidence>
<dbReference type="InterPro" id="IPR001220">
    <property type="entry name" value="Legume_lectin_dom"/>
</dbReference>
<evidence type="ECO:0000259" key="4">
    <source>
        <dbReference type="Pfam" id="PF00139"/>
    </source>
</evidence>
<dbReference type="AlphaFoldDB" id="I3SIQ6"/>
<dbReference type="PANTHER" id="PTHR32401:SF49">
    <property type="entry name" value="OS10G0129200 PROTEIN"/>
    <property type="match status" value="1"/>
</dbReference>
<dbReference type="GO" id="GO:0030246">
    <property type="term" value="F:carbohydrate binding"/>
    <property type="evidence" value="ECO:0007669"/>
    <property type="project" value="UniProtKB-KW"/>
</dbReference>
<keyword evidence="2" id="KW-0430">Lectin</keyword>
<feature type="domain" description="Legume lectin" evidence="4">
    <location>
        <begin position="38"/>
        <end position="259"/>
    </location>
</feature>
<dbReference type="PROSITE" id="PS00307">
    <property type="entry name" value="LECTIN_LEGUME_BETA"/>
    <property type="match status" value="1"/>
</dbReference>
<dbReference type="PANTHER" id="PTHR32401">
    <property type="entry name" value="CONCANAVALIN A-LIKE LECTIN FAMILY PROTEIN"/>
    <property type="match status" value="1"/>
</dbReference>
<name>I3SIQ6_MEDTR</name>
<evidence type="ECO:0000256" key="1">
    <source>
        <dbReference type="ARBA" id="ARBA00007606"/>
    </source>
</evidence>
<dbReference type="Pfam" id="PF00139">
    <property type="entry name" value="Lectin_legB"/>
    <property type="match status" value="1"/>
</dbReference>
<comment type="similarity">
    <text evidence="1">Belongs to the leguminous lectin family.</text>
</comment>
<keyword evidence="3" id="KW-0325">Glycoprotein</keyword>
<accession>I3SIQ6</accession>
<dbReference type="InterPro" id="IPR019825">
    <property type="entry name" value="Lectin_legB_Mn/Ca_BS"/>
</dbReference>
<dbReference type="SUPFAM" id="SSF49899">
    <property type="entry name" value="Concanavalin A-like lectins/glucanases"/>
    <property type="match status" value="1"/>
</dbReference>
<dbReference type="GO" id="GO:0009610">
    <property type="term" value="P:response to symbiotic fungus"/>
    <property type="evidence" value="ECO:0007669"/>
    <property type="project" value="UniProtKB-ARBA"/>
</dbReference>
<dbReference type="InterPro" id="IPR050258">
    <property type="entry name" value="Leguminous_Lectin"/>
</dbReference>
<dbReference type="InterPro" id="IPR016363">
    <property type="entry name" value="L-lectin"/>
</dbReference>
<proteinExistence type="evidence at transcript level"/>
<reference evidence="5" key="1">
    <citation type="submission" date="2012-05" db="EMBL/GenBank/DDBJ databases">
        <authorList>
            <person name="Krishnakumar V."/>
            <person name="Cheung F."/>
            <person name="Xiao Y."/>
            <person name="Chan A."/>
            <person name="Moskal W.A."/>
            <person name="Town C.D."/>
        </authorList>
    </citation>
    <scope>NUCLEOTIDE SEQUENCE</scope>
</reference>
<dbReference type="InterPro" id="IPR013320">
    <property type="entry name" value="ConA-like_dom_sf"/>
</dbReference>
<dbReference type="ExpressionAtlas" id="I3SIQ6">
    <property type="expression patterns" value="differential"/>
</dbReference>
<dbReference type="PIRSF" id="PIRSF002690">
    <property type="entry name" value="L-type_lectin_plant"/>
    <property type="match status" value="1"/>
</dbReference>
<dbReference type="Gene3D" id="2.60.120.200">
    <property type="match status" value="1"/>
</dbReference>
<organism evidence="5">
    <name type="scientific">Medicago truncatula</name>
    <name type="common">Barrel medic</name>
    <name type="synonym">Medicago tribuloides</name>
    <dbReference type="NCBI Taxonomy" id="3880"/>
    <lineage>
        <taxon>Eukaryota</taxon>
        <taxon>Viridiplantae</taxon>
        <taxon>Streptophyta</taxon>
        <taxon>Embryophyta</taxon>
        <taxon>Tracheophyta</taxon>
        <taxon>Spermatophyta</taxon>
        <taxon>Magnoliopsida</taxon>
        <taxon>eudicotyledons</taxon>
        <taxon>Gunneridae</taxon>
        <taxon>Pentapetalae</taxon>
        <taxon>rosids</taxon>
        <taxon>fabids</taxon>
        <taxon>Fabales</taxon>
        <taxon>Fabaceae</taxon>
        <taxon>Papilionoideae</taxon>
        <taxon>50 kb inversion clade</taxon>
        <taxon>NPAAA clade</taxon>
        <taxon>Hologalegina</taxon>
        <taxon>IRL clade</taxon>
        <taxon>Trifolieae</taxon>
        <taxon>Medicago</taxon>
    </lineage>
</organism>
<evidence type="ECO:0000256" key="2">
    <source>
        <dbReference type="ARBA" id="ARBA00022734"/>
    </source>
</evidence>
<dbReference type="CDD" id="cd06899">
    <property type="entry name" value="lectin_legume_LecRK_Arcelin_ConA"/>
    <property type="match status" value="1"/>
</dbReference>
<sequence length="278" mass="30656">MALTNSNIETYVIRVMMIFTTFSLLFAKKANSKNTVIFNFPKFTKDDIPSLTLQGSADILLNGALSLTDTTHATPNVGRVLYSSPVPIWDNNTGHVVSFVTSFSFEITPWPNVSNSDGLVFFLTDPANIKIPENSGQGDLGVINSNNAFNKFVGVEFDTYANTWDPPYQHIGIDVNSLYSSKYIKWNSVSESLVKVQIIYESSSTTLTVVVTDKNGQISILAQVLDLSYLLPHEVVVGISATSGVRQSHFIYSWSFTSFLDLTKKIISDNINNVIASN</sequence>
<evidence type="ECO:0000313" key="5">
    <source>
        <dbReference type="EMBL" id="AFK40148.1"/>
    </source>
</evidence>